<dbReference type="InterPro" id="IPR011006">
    <property type="entry name" value="CheY-like_superfamily"/>
</dbReference>
<organism evidence="4 5">
    <name type="scientific">Sapientia aquatica</name>
    <dbReference type="NCBI Taxonomy" id="1549640"/>
    <lineage>
        <taxon>Bacteria</taxon>
        <taxon>Pseudomonadati</taxon>
        <taxon>Pseudomonadota</taxon>
        <taxon>Betaproteobacteria</taxon>
        <taxon>Burkholderiales</taxon>
        <taxon>Oxalobacteraceae</taxon>
        <taxon>Sapientia</taxon>
    </lineage>
</organism>
<feature type="modified residue" description="4-aspartylphosphate" evidence="2">
    <location>
        <position position="58"/>
    </location>
</feature>
<keyword evidence="1 2" id="KW-0597">Phosphoprotein</keyword>
<evidence type="ECO:0000256" key="1">
    <source>
        <dbReference type="ARBA" id="ARBA00022553"/>
    </source>
</evidence>
<evidence type="ECO:0000313" key="4">
    <source>
        <dbReference type="EMBL" id="TDK63810.1"/>
    </source>
</evidence>
<dbReference type="Pfam" id="PF00072">
    <property type="entry name" value="Response_reg"/>
    <property type="match status" value="1"/>
</dbReference>
<dbReference type="SMART" id="SM00448">
    <property type="entry name" value="REC"/>
    <property type="match status" value="1"/>
</dbReference>
<dbReference type="AlphaFoldDB" id="A0A4R5VWS3"/>
<evidence type="ECO:0000313" key="5">
    <source>
        <dbReference type="Proteomes" id="UP000294829"/>
    </source>
</evidence>
<dbReference type="PROSITE" id="PS50110">
    <property type="entry name" value="RESPONSE_REGULATORY"/>
    <property type="match status" value="1"/>
</dbReference>
<evidence type="ECO:0000256" key="2">
    <source>
        <dbReference type="PROSITE-ProRule" id="PRU00169"/>
    </source>
</evidence>
<dbReference type="PANTHER" id="PTHR44591">
    <property type="entry name" value="STRESS RESPONSE REGULATOR PROTEIN 1"/>
    <property type="match status" value="1"/>
</dbReference>
<dbReference type="EMBL" id="SMYL01000008">
    <property type="protein sequence ID" value="TDK63810.1"/>
    <property type="molecule type" value="Genomic_DNA"/>
</dbReference>
<keyword evidence="5" id="KW-1185">Reference proteome</keyword>
<dbReference type="CDD" id="cd17552">
    <property type="entry name" value="REC_RR468-like"/>
    <property type="match status" value="1"/>
</dbReference>
<reference evidence="4 5" key="1">
    <citation type="submission" date="2019-03" db="EMBL/GenBank/DDBJ databases">
        <title>Sapientia aquatica gen. nov., sp. nov., isolated from a crater lake.</title>
        <authorList>
            <person name="Felfoldi T."/>
            <person name="Szabo A."/>
            <person name="Toth E."/>
            <person name="Schumann P."/>
            <person name="Keki Z."/>
            <person name="Marialigeti K."/>
            <person name="Mathe I."/>
        </authorList>
    </citation>
    <scope>NUCLEOTIDE SEQUENCE [LARGE SCALE GENOMIC DNA]</scope>
    <source>
        <strain evidence="4 5">SA-152</strain>
    </source>
</reference>
<evidence type="ECO:0000259" key="3">
    <source>
        <dbReference type="PROSITE" id="PS50110"/>
    </source>
</evidence>
<dbReference type="PANTHER" id="PTHR44591:SF3">
    <property type="entry name" value="RESPONSE REGULATORY DOMAIN-CONTAINING PROTEIN"/>
    <property type="match status" value="1"/>
</dbReference>
<dbReference type="Proteomes" id="UP000294829">
    <property type="component" value="Unassembled WGS sequence"/>
</dbReference>
<gene>
    <name evidence="4" type="ORF">E2I14_14540</name>
</gene>
<name>A0A4R5VWS3_9BURK</name>
<protein>
    <submittedName>
        <fullName evidence="4">Response regulator</fullName>
    </submittedName>
</protein>
<comment type="caution">
    <text evidence="4">The sequence shown here is derived from an EMBL/GenBank/DDBJ whole genome shotgun (WGS) entry which is preliminary data.</text>
</comment>
<dbReference type="Gene3D" id="3.40.50.2300">
    <property type="match status" value="1"/>
</dbReference>
<dbReference type="GO" id="GO:0000160">
    <property type="term" value="P:phosphorelay signal transduction system"/>
    <property type="evidence" value="ECO:0007669"/>
    <property type="project" value="InterPro"/>
</dbReference>
<dbReference type="InterPro" id="IPR050595">
    <property type="entry name" value="Bact_response_regulator"/>
</dbReference>
<dbReference type="SUPFAM" id="SSF52172">
    <property type="entry name" value="CheY-like"/>
    <property type="match status" value="1"/>
</dbReference>
<proteinExistence type="predicted"/>
<feature type="domain" description="Response regulatory" evidence="3">
    <location>
        <begin position="7"/>
        <end position="125"/>
    </location>
</feature>
<sequence>MGQALTKILYVEDDLDIQAVAKIALELVGGLTLLTCSSGKEALATATEQFAPDLMLLDVMMPEMDGPTTLKHLREWPSMADTPVIFMTAKVQVSEVAYYKSLGAIGVIAKPFDPMQLAEQVRQLYNGIPSK</sequence>
<dbReference type="OrthoDB" id="9800897at2"/>
<accession>A0A4R5VWS3</accession>
<dbReference type="InterPro" id="IPR001789">
    <property type="entry name" value="Sig_transdc_resp-reg_receiver"/>
</dbReference>